<sequence>MPNGNSTNKKQGGYYKRANSEDVITLDDDLFGYFGDSLKWIPTFDPIKNKMMMGFNYYGNSIMNKESMTQFITVMTSWRDLFQAAPENINLQGPFFWIDEPASGQYEQLEYDKDVLINNLEQLILIGQKVKDQDYVIVYFGI</sequence>
<comment type="caution">
    <text evidence="1">The sequence shown here is derived from an EMBL/GenBank/DDBJ whole genome shotgun (WGS) entry which is preliminary data.</text>
</comment>
<dbReference type="RefSeq" id="WP_183570483.1">
    <property type="nucleotide sequence ID" value="NZ_CBCSLB010000027.1"/>
</dbReference>
<evidence type="ECO:0000313" key="2">
    <source>
        <dbReference type="Proteomes" id="UP000518605"/>
    </source>
</evidence>
<protein>
    <submittedName>
        <fullName evidence="1">Uncharacterized protein</fullName>
    </submittedName>
</protein>
<dbReference type="EMBL" id="JACHXW010000027">
    <property type="protein sequence ID" value="MBB3155627.1"/>
    <property type="molecule type" value="Genomic_DNA"/>
</dbReference>
<accession>A0A7W5CDC2</accession>
<evidence type="ECO:0000313" key="1">
    <source>
        <dbReference type="EMBL" id="MBB3155627.1"/>
    </source>
</evidence>
<name>A0A7W5CDC2_9BACL</name>
<proteinExistence type="predicted"/>
<gene>
    <name evidence="1" type="ORF">FHS16_005735</name>
</gene>
<dbReference type="Proteomes" id="UP000518605">
    <property type="component" value="Unassembled WGS sequence"/>
</dbReference>
<reference evidence="1 2" key="1">
    <citation type="submission" date="2020-08" db="EMBL/GenBank/DDBJ databases">
        <title>Genomic Encyclopedia of Type Strains, Phase III (KMG-III): the genomes of soil and plant-associated and newly described type strains.</title>
        <authorList>
            <person name="Whitman W."/>
        </authorList>
    </citation>
    <scope>NUCLEOTIDE SEQUENCE [LARGE SCALE GENOMIC DNA]</scope>
    <source>
        <strain evidence="1 2">CECT 8234</strain>
    </source>
</reference>
<organism evidence="1 2">
    <name type="scientific">Paenibacillus endophyticus</name>
    <dbReference type="NCBI Taxonomy" id="1294268"/>
    <lineage>
        <taxon>Bacteria</taxon>
        <taxon>Bacillati</taxon>
        <taxon>Bacillota</taxon>
        <taxon>Bacilli</taxon>
        <taxon>Bacillales</taxon>
        <taxon>Paenibacillaceae</taxon>
        <taxon>Paenibacillus</taxon>
    </lineage>
</organism>
<keyword evidence="2" id="KW-1185">Reference proteome</keyword>
<dbReference type="AlphaFoldDB" id="A0A7W5CDC2"/>